<dbReference type="EMBL" id="CP062789">
    <property type="protein sequence ID" value="QOK22192.1"/>
    <property type="molecule type" value="Genomic_DNA"/>
</dbReference>
<accession>A0A1L3MIU5</accession>
<keyword evidence="7" id="KW-0443">Lipid metabolism</keyword>
<dbReference type="Gene3D" id="2.60.200.40">
    <property type="match status" value="1"/>
</dbReference>
<feature type="domain" description="DAGKc" evidence="9">
    <location>
        <begin position="1"/>
        <end position="130"/>
    </location>
</feature>
<dbReference type="PANTHER" id="PTHR12358:SF106">
    <property type="entry name" value="LIPID KINASE YEGS"/>
    <property type="match status" value="1"/>
</dbReference>
<dbReference type="GO" id="GO:0016301">
    <property type="term" value="F:kinase activity"/>
    <property type="evidence" value="ECO:0007669"/>
    <property type="project" value="UniProtKB-KW"/>
</dbReference>
<sequence length="306" mass="32174">MRRLLFIANASAGSSDREAQEAALAVLREGGDVEVVETESIDDLTEAIAARDGREVVVAGGDGSLHAFVTALCRTGALGEDPPTVGLLPMGTGNDFARATGLPKDPAEAARIVLASPVRPVDVLIDDDDNLVANAVHIGVGEEAGRIAAPWKERLGKVHLGILGYAIGGIAAGFGQQGRHLEVVADDEVIADGSRRVLQVAATIGTSVGGGSTIAPDAEPGDGRAEVVVSFAVAPRRRLRYALHLSRGTHTELDDVVTRRARTVTVRGVNHDFAANADGEELDPARERTWRVVPEAYRLHTPEETT</sequence>
<dbReference type="InterPro" id="IPR050187">
    <property type="entry name" value="Lipid_Phosphate_FormReg"/>
</dbReference>
<keyword evidence="8" id="KW-1208">Phospholipid metabolism</keyword>
<evidence type="ECO:0000256" key="7">
    <source>
        <dbReference type="ARBA" id="ARBA00023209"/>
    </source>
</evidence>
<dbReference type="InterPro" id="IPR016064">
    <property type="entry name" value="NAD/diacylglycerol_kinase_sf"/>
</dbReference>
<dbReference type="Proteomes" id="UP000182938">
    <property type="component" value="Chromosome"/>
</dbReference>
<dbReference type="Pfam" id="PF00781">
    <property type="entry name" value="DAGK_cat"/>
    <property type="match status" value="1"/>
</dbReference>
<dbReference type="Proteomes" id="UP000593998">
    <property type="component" value="Chromosome"/>
</dbReference>
<evidence type="ECO:0000256" key="5">
    <source>
        <dbReference type="ARBA" id="ARBA00022777"/>
    </source>
</evidence>
<dbReference type="SUPFAM" id="SSF111331">
    <property type="entry name" value="NAD kinase/diacylglycerol kinase-like"/>
    <property type="match status" value="1"/>
</dbReference>
<dbReference type="EMBL" id="CP013290">
    <property type="protein sequence ID" value="APH02252.1"/>
    <property type="molecule type" value="Genomic_DNA"/>
</dbReference>
<dbReference type="Gene3D" id="3.40.50.10330">
    <property type="entry name" value="Probable inorganic polyphosphate/atp-NAD kinase, domain 1"/>
    <property type="match status" value="1"/>
</dbReference>
<evidence type="ECO:0000256" key="8">
    <source>
        <dbReference type="ARBA" id="ARBA00023264"/>
    </source>
</evidence>
<evidence type="ECO:0000313" key="11">
    <source>
        <dbReference type="EMBL" id="QOK22192.1"/>
    </source>
</evidence>
<evidence type="ECO:0000259" key="9">
    <source>
        <dbReference type="PROSITE" id="PS50146"/>
    </source>
</evidence>
<evidence type="ECO:0000256" key="3">
    <source>
        <dbReference type="ARBA" id="ARBA00022679"/>
    </source>
</evidence>
<keyword evidence="4" id="KW-0547">Nucleotide-binding</keyword>
<protein>
    <recommendedName>
        <fullName evidence="9">DAGKc domain-containing protein</fullName>
    </recommendedName>
</protein>
<dbReference type="AlphaFoldDB" id="A0A1L3MIU5"/>
<keyword evidence="3" id="KW-0808">Transferase</keyword>
<dbReference type="SMART" id="SM00046">
    <property type="entry name" value="DAGKc"/>
    <property type="match status" value="1"/>
</dbReference>
<evidence type="ECO:0000256" key="2">
    <source>
        <dbReference type="ARBA" id="ARBA00005983"/>
    </source>
</evidence>
<dbReference type="Pfam" id="PF19279">
    <property type="entry name" value="YegS_C"/>
    <property type="match status" value="1"/>
</dbReference>
<evidence type="ECO:0000256" key="6">
    <source>
        <dbReference type="ARBA" id="ARBA00022840"/>
    </source>
</evidence>
<dbReference type="RefSeq" id="WP_083546168.1">
    <property type="nucleotide sequence ID" value="NZ_CP013290.1"/>
</dbReference>
<organism evidence="10 12">
    <name type="scientific">Janibacter indicus</name>
    <dbReference type="NCBI Taxonomy" id="857417"/>
    <lineage>
        <taxon>Bacteria</taxon>
        <taxon>Bacillati</taxon>
        <taxon>Actinomycetota</taxon>
        <taxon>Actinomycetes</taxon>
        <taxon>Micrococcales</taxon>
        <taxon>Intrasporangiaceae</taxon>
        <taxon>Janibacter</taxon>
    </lineage>
</organism>
<dbReference type="InterPro" id="IPR017438">
    <property type="entry name" value="ATP-NAD_kinase_N"/>
</dbReference>
<evidence type="ECO:0000256" key="4">
    <source>
        <dbReference type="ARBA" id="ARBA00022741"/>
    </source>
</evidence>
<keyword evidence="5" id="KW-0418">Kinase</keyword>
<evidence type="ECO:0000313" key="13">
    <source>
        <dbReference type="Proteomes" id="UP000593998"/>
    </source>
</evidence>
<keyword evidence="12" id="KW-1185">Reference proteome</keyword>
<comment type="cofactor">
    <cofactor evidence="1">
        <name>Mg(2+)</name>
        <dbReference type="ChEBI" id="CHEBI:18420"/>
    </cofactor>
</comment>
<comment type="similarity">
    <text evidence="2">Belongs to the diacylglycerol/lipid kinase family.</text>
</comment>
<proteinExistence type="inferred from homology"/>
<keyword evidence="6" id="KW-0067">ATP-binding</keyword>
<keyword evidence="7" id="KW-0444">Lipid biosynthesis</keyword>
<dbReference type="InterPro" id="IPR001206">
    <property type="entry name" value="Diacylglycerol_kinase_cat_dom"/>
</dbReference>
<dbReference type="InterPro" id="IPR045540">
    <property type="entry name" value="YegS/DAGK_C"/>
</dbReference>
<evidence type="ECO:0000256" key="1">
    <source>
        <dbReference type="ARBA" id="ARBA00001946"/>
    </source>
</evidence>
<evidence type="ECO:0000313" key="12">
    <source>
        <dbReference type="Proteomes" id="UP000182938"/>
    </source>
</evidence>
<dbReference type="GO" id="GO:0005886">
    <property type="term" value="C:plasma membrane"/>
    <property type="evidence" value="ECO:0007669"/>
    <property type="project" value="TreeGrafter"/>
</dbReference>
<gene>
    <name evidence="10" type="ORF">ASJ30_12520</name>
    <name evidence="11" type="ORF">IGS73_13980</name>
</gene>
<dbReference type="GO" id="GO:0005524">
    <property type="term" value="F:ATP binding"/>
    <property type="evidence" value="ECO:0007669"/>
    <property type="project" value="UniProtKB-KW"/>
</dbReference>
<dbReference type="PROSITE" id="PS50146">
    <property type="entry name" value="DAGK"/>
    <property type="match status" value="1"/>
</dbReference>
<reference evidence="11 13" key="2">
    <citation type="submission" date="2020-10" db="EMBL/GenBank/DDBJ databases">
        <title>Janibacter indicus TT2 genome sequence.</title>
        <authorList>
            <person name="Lee K."/>
            <person name="Ganzorig M."/>
        </authorList>
    </citation>
    <scope>NUCLEOTIDE SEQUENCE [LARGE SCALE GENOMIC DNA]</scope>
    <source>
        <strain evidence="11 13">TT2</strain>
    </source>
</reference>
<name>A0A1L3MIU5_9MICO</name>
<evidence type="ECO:0000313" key="10">
    <source>
        <dbReference type="EMBL" id="APH02252.1"/>
    </source>
</evidence>
<keyword evidence="7" id="KW-0594">Phospholipid biosynthesis</keyword>
<dbReference type="GO" id="GO:0008654">
    <property type="term" value="P:phospholipid biosynthetic process"/>
    <property type="evidence" value="ECO:0007669"/>
    <property type="project" value="UniProtKB-KW"/>
</dbReference>
<reference evidence="10 12" key="1">
    <citation type="submission" date="2015-11" db="EMBL/GenBank/DDBJ databases">
        <authorList>
            <person name="Zhang Y."/>
            <person name="Guo Z."/>
        </authorList>
    </citation>
    <scope>NUCLEOTIDE SEQUENCE [LARGE SCALE GENOMIC DNA]</scope>
    <source>
        <strain evidence="10 12">YFY001</strain>
    </source>
</reference>
<dbReference type="KEGG" id="jte:ASJ30_12520"/>
<dbReference type="PANTHER" id="PTHR12358">
    <property type="entry name" value="SPHINGOSINE KINASE"/>
    <property type="match status" value="1"/>
</dbReference>